<evidence type="ECO:0000256" key="1">
    <source>
        <dbReference type="RuleBase" id="RU368089"/>
    </source>
</evidence>
<dbReference type="InterPro" id="IPR031631">
    <property type="entry name" value="Glyco_hydro_63N"/>
</dbReference>
<keyword evidence="5" id="KW-1185">Reference proteome</keyword>
<dbReference type="PANTHER" id="PTHR10412">
    <property type="entry name" value="MANNOSYL-OLIGOSACCHARIDE GLUCOSIDASE"/>
    <property type="match status" value="1"/>
</dbReference>
<dbReference type="GO" id="GO:0009311">
    <property type="term" value="P:oligosaccharide metabolic process"/>
    <property type="evidence" value="ECO:0007669"/>
    <property type="project" value="UniProtKB-UniRule"/>
</dbReference>
<dbReference type="AlphaFoldDB" id="A0A811P3P0"/>
<dbReference type="GO" id="GO:0006487">
    <property type="term" value="P:protein N-linked glycosylation"/>
    <property type="evidence" value="ECO:0007669"/>
    <property type="project" value="UniProtKB-UniRule"/>
</dbReference>
<accession>A0A811P3P0</accession>
<proteinExistence type="inferred from homology"/>
<name>A0A811P3P0_9POAL</name>
<dbReference type="OrthoDB" id="410058at2759"/>
<dbReference type="EMBL" id="CAJGYO010000006">
    <property type="protein sequence ID" value="CAD6235306.1"/>
    <property type="molecule type" value="Genomic_DNA"/>
</dbReference>
<dbReference type="Proteomes" id="UP000604825">
    <property type="component" value="Unassembled WGS sequence"/>
</dbReference>
<dbReference type="GO" id="GO:0005789">
    <property type="term" value="C:endoplasmic reticulum membrane"/>
    <property type="evidence" value="ECO:0007669"/>
    <property type="project" value="UniProtKB-SubCell"/>
</dbReference>
<comment type="catalytic activity">
    <reaction evidence="1">
        <text>N(4)-(alpha-D-Glc-(1-&gt;2)-alpha-D-Glc-(1-&gt;3)-alpha-D-Glc-(1-&gt;3)-alpha-D-Man-(1-&gt;2)-alpha-D-Man-(1-&gt;2)-alpha-D-Man-(1-&gt;3)-[alpha-D-Man-(1-&gt;2)-alpha-D-Man-(1-&gt;3)-[alpha-D-Man-(1-&gt;2)-alpha-D-Man-(1-&gt;6)]-alpha-D-Man-(1-&gt;6)]-beta-D-Man-(1-&gt;4)-beta-D-GlcNAc-(1-&gt;4)-beta-D-GlcNAc)-L-asparaginyl-[protein] + H2O = N(4)-(alpha-D-Glc-(1-&gt;3)-alpha-D-Glc-(1-&gt;3)-alpha-D-Man-(1-&gt;2)-alpha-D-Man-(1-&gt;2)-alpha-D-Man-(1-&gt;3)-[alpha-D-Man-(1-&gt;2)-alpha-D-Man-(1-&gt;3)-[alpha-D-Man-(1-&gt;2)-alpha-D-Man-(1-&gt;6)]-alpha-D-Man-(1-&gt;6)]-beta-D-Man-(1-&gt;4)-beta-D-GlcNAc-(1-&gt;4)-beta-D-GlcNAc)-L-asparaginyl-[protein] + beta-D-glucose</text>
        <dbReference type="Rhea" id="RHEA:55988"/>
        <dbReference type="Rhea" id="RHEA-COMP:12806"/>
        <dbReference type="Rhea" id="RHEA-COMP:14355"/>
        <dbReference type="ChEBI" id="CHEBI:15377"/>
        <dbReference type="ChEBI" id="CHEBI:15903"/>
        <dbReference type="ChEBI" id="CHEBI:59082"/>
        <dbReference type="ChEBI" id="CHEBI:132537"/>
        <dbReference type="EC" id="3.2.1.106"/>
    </reaction>
</comment>
<organism evidence="4 5">
    <name type="scientific">Miscanthus lutarioriparius</name>
    <dbReference type="NCBI Taxonomy" id="422564"/>
    <lineage>
        <taxon>Eukaryota</taxon>
        <taxon>Viridiplantae</taxon>
        <taxon>Streptophyta</taxon>
        <taxon>Embryophyta</taxon>
        <taxon>Tracheophyta</taxon>
        <taxon>Spermatophyta</taxon>
        <taxon>Magnoliopsida</taxon>
        <taxon>Liliopsida</taxon>
        <taxon>Poales</taxon>
        <taxon>Poaceae</taxon>
        <taxon>PACMAD clade</taxon>
        <taxon>Panicoideae</taxon>
        <taxon>Andropogonodae</taxon>
        <taxon>Andropogoneae</taxon>
        <taxon>Saccharinae</taxon>
        <taxon>Miscanthus</taxon>
    </lineage>
</organism>
<comment type="function">
    <text evidence="1">Cleaves the distal alpha 1,2-linked glucose residue from the Glc(3)Man(9)GlcNAc(2) oligosaccharide precursor.</text>
</comment>
<evidence type="ECO:0000256" key="2">
    <source>
        <dbReference type="SAM" id="MobiDB-lite"/>
    </source>
</evidence>
<reference evidence="4" key="1">
    <citation type="submission" date="2020-10" db="EMBL/GenBank/DDBJ databases">
        <authorList>
            <person name="Han B."/>
            <person name="Lu T."/>
            <person name="Zhao Q."/>
            <person name="Huang X."/>
            <person name="Zhao Y."/>
        </authorList>
    </citation>
    <scope>NUCLEOTIDE SEQUENCE</scope>
</reference>
<evidence type="ECO:0000259" key="3">
    <source>
        <dbReference type="Pfam" id="PF16923"/>
    </source>
</evidence>
<sequence length="167" mass="18480">MDVRPRTLALFVLASFAFVSVAFVVYTGGWWEEAEGEGAATLRKVMRSVTPLSAPRMMDLPQNPLSLIAGLMWIGLKNGQYFLMHVCQDSDELSTFGWTAHNGKDYGRQVLVDHGLFLTTSFLKEKGENSGYGGDWAVRLDANKDGKNDRSELFSSLPDPSSVGYHL</sequence>
<keyword evidence="1" id="KW-0256">Endoplasmic reticulum</keyword>
<evidence type="ECO:0000313" key="4">
    <source>
        <dbReference type="EMBL" id="CAD6235306.1"/>
    </source>
</evidence>
<dbReference type="PANTHER" id="PTHR10412:SF20">
    <property type="entry name" value="MANNOSYL-OLIGOSACCHARIDE GLUCOSIDASE GCS1"/>
    <property type="match status" value="1"/>
</dbReference>
<dbReference type="Gene3D" id="2.70.98.110">
    <property type="entry name" value="Glycosyl hydrolase family 63, N-terminal domain"/>
    <property type="match status" value="1"/>
</dbReference>
<protein>
    <recommendedName>
        <fullName evidence="1">Mannosyl-oligosaccharide glucosidase</fullName>
        <ecNumber evidence="1">3.2.1.106</ecNumber>
    </recommendedName>
</protein>
<dbReference type="InterPro" id="IPR038518">
    <property type="entry name" value="Glyco_hydro_63N_sf"/>
</dbReference>
<comment type="caution">
    <text evidence="4">The sequence shown here is derived from an EMBL/GenBank/DDBJ whole genome shotgun (WGS) entry which is preliminary data.</text>
</comment>
<gene>
    <name evidence="4" type="ORF">NCGR_LOCUS23566</name>
</gene>
<keyword evidence="1" id="KW-0378">Hydrolase</keyword>
<feature type="domain" description="Glycosyl hydrolase family 63 N-terminal" evidence="3">
    <location>
        <begin position="61"/>
        <end position="149"/>
    </location>
</feature>
<dbReference type="EC" id="3.2.1.106" evidence="1"/>
<dbReference type="Pfam" id="PF16923">
    <property type="entry name" value="Glyco_hydro_63N"/>
    <property type="match status" value="1"/>
</dbReference>
<keyword evidence="1" id="KW-0326">Glycosidase</keyword>
<evidence type="ECO:0000313" key="5">
    <source>
        <dbReference type="Proteomes" id="UP000604825"/>
    </source>
</evidence>
<dbReference type="GO" id="GO:0004573">
    <property type="term" value="F:Glc3Man9GlcNAc2 oligosaccharide glucosidase activity"/>
    <property type="evidence" value="ECO:0007669"/>
    <property type="project" value="UniProtKB-UniRule"/>
</dbReference>
<dbReference type="InterPro" id="IPR004888">
    <property type="entry name" value="Glycoside_hydrolase_63"/>
</dbReference>
<comment type="similarity">
    <text evidence="1">Belongs to the glycosyl hydrolase 63 family.</text>
</comment>
<feature type="region of interest" description="Disordered" evidence="2">
    <location>
        <begin position="148"/>
        <end position="167"/>
    </location>
</feature>
<comment type="subcellular location">
    <subcellularLocation>
        <location evidence="1">Endoplasmic reticulum membrane</location>
        <topology evidence="1">Single-pass type II membrane protein</topology>
    </subcellularLocation>
</comment>